<protein>
    <submittedName>
        <fullName evidence="2">Uncharacterized protein</fullName>
    </submittedName>
</protein>
<dbReference type="InterPro" id="IPR040204">
    <property type="entry name" value="UBR7"/>
</dbReference>
<keyword evidence="3" id="KW-1185">Reference proteome</keyword>
<sequence length="307" mass="33802">MIQCLVCEDWLHESCLNLRERLSSCGATPAPENPAENSVPGAENNDDAQSEASSSGLPRPLITGTDYDALICSSCVLRIPILKRWAGTEGTMMVFREGPLAAWQVLKGSGSNAGETISVTQGAVEVGIKRPLSPPTVSAEHDSKKQRLGPESIVLSSSSVNRSCLAPPINFTAQRILAALETKDPDSSQSNGTGDIFLTGDWRSRWCRCELCLPQLLLHPYLLEEEETYEPPEDPDSRLSLEELGARALERIPRDKALDGIRAFNDMRDDLVKFLRPFAQQGKVVEEEDIKGFFESKIDAARRGREY</sequence>
<dbReference type="GO" id="GO:0008270">
    <property type="term" value="F:zinc ion binding"/>
    <property type="evidence" value="ECO:0007669"/>
    <property type="project" value="InterPro"/>
</dbReference>
<evidence type="ECO:0000256" key="1">
    <source>
        <dbReference type="SAM" id="MobiDB-lite"/>
    </source>
</evidence>
<dbReference type="EMBL" id="SGPL01000607">
    <property type="protein sequence ID" value="THH09817.1"/>
    <property type="molecule type" value="Genomic_DNA"/>
</dbReference>
<dbReference type="OrthoDB" id="5795902at2759"/>
<evidence type="ECO:0000313" key="2">
    <source>
        <dbReference type="EMBL" id="THH09817.1"/>
    </source>
</evidence>
<dbReference type="PANTHER" id="PTHR13513">
    <property type="entry name" value="E3 UBIQUITIN-PROTEIN LIGASE UBR7"/>
    <property type="match status" value="1"/>
</dbReference>
<dbReference type="PANTHER" id="PTHR13513:SF9">
    <property type="entry name" value="E3 UBIQUITIN-PROTEIN LIGASE UBR7-RELATED"/>
    <property type="match status" value="1"/>
</dbReference>
<dbReference type="AlphaFoldDB" id="A0A4S4LDU6"/>
<proteinExistence type="predicted"/>
<dbReference type="GO" id="GO:0005737">
    <property type="term" value="C:cytoplasm"/>
    <property type="evidence" value="ECO:0007669"/>
    <property type="project" value="TreeGrafter"/>
</dbReference>
<evidence type="ECO:0000313" key="3">
    <source>
        <dbReference type="Proteomes" id="UP000310158"/>
    </source>
</evidence>
<feature type="region of interest" description="Disordered" evidence="1">
    <location>
        <begin position="26"/>
        <end position="59"/>
    </location>
</feature>
<accession>A0A4S4LDU6</accession>
<reference evidence="2 3" key="1">
    <citation type="submission" date="2019-02" db="EMBL/GenBank/DDBJ databases">
        <title>Genome sequencing of the rare red list fungi Bondarzewia mesenterica.</title>
        <authorList>
            <person name="Buettner E."/>
            <person name="Kellner H."/>
        </authorList>
    </citation>
    <scope>NUCLEOTIDE SEQUENCE [LARGE SCALE GENOMIC DNA]</scope>
    <source>
        <strain evidence="2 3">DSM 108281</strain>
    </source>
</reference>
<dbReference type="GO" id="GO:0061630">
    <property type="term" value="F:ubiquitin protein ligase activity"/>
    <property type="evidence" value="ECO:0007669"/>
    <property type="project" value="InterPro"/>
</dbReference>
<name>A0A4S4LDU6_9AGAM</name>
<gene>
    <name evidence="2" type="ORF">EW146_g8573</name>
</gene>
<organism evidence="2 3">
    <name type="scientific">Bondarzewia mesenterica</name>
    <dbReference type="NCBI Taxonomy" id="1095465"/>
    <lineage>
        <taxon>Eukaryota</taxon>
        <taxon>Fungi</taxon>
        <taxon>Dikarya</taxon>
        <taxon>Basidiomycota</taxon>
        <taxon>Agaricomycotina</taxon>
        <taxon>Agaricomycetes</taxon>
        <taxon>Russulales</taxon>
        <taxon>Bondarzewiaceae</taxon>
        <taxon>Bondarzewia</taxon>
    </lineage>
</organism>
<dbReference type="Proteomes" id="UP000310158">
    <property type="component" value="Unassembled WGS sequence"/>
</dbReference>
<comment type="caution">
    <text evidence="2">The sequence shown here is derived from an EMBL/GenBank/DDBJ whole genome shotgun (WGS) entry which is preliminary data.</text>
</comment>